<protein>
    <recommendedName>
        <fullName evidence="4">DUF2125 domain-containing protein</fullName>
    </recommendedName>
</protein>
<name>A0ABX0VY62_9RHOB</name>
<evidence type="ECO:0000313" key="3">
    <source>
        <dbReference type="Proteomes" id="UP000709466"/>
    </source>
</evidence>
<comment type="caution">
    <text evidence="2">The sequence shown here is derived from an EMBL/GenBank/DDBJ whole genome shotgun (WGS) entry which is preliminary data.</text>
</comment>
<proteinExistence type="predicted"/>
<organism evidence="2 3">
    <name type="scientific">Marivivens donghaensis</name>
    <dbReference type="NCBI Taxonomy" id="1699413"/>
    <lineage>
        <taxon>Bacteria</taxon>
        <taxon>Pseudomonadati</taxon>
        <taxon>Pseudomonadota</taxon>
        <taxon>Alphaproteobacteria</taxon>
        <taxon>Rhodobacterales</taxon>
        <taxon>Paracoccaceae</taxon>
        <taxon>Marivivens group</taxon>
        <taxon>Marivivens</taxon>
    </lineage>
</organism>
<evidence type="ECO:0008006" key="4">
    <source>
        <dbReference type="Google" id="ProtNLM"/>
    </source>
</evidence>
<dbReference type="RefSeq" id="WP_167636513.1">
    <property type="nucleotide sequence ID" value="NZ_JAATOP010000002.1"/>
</dbReference>
<feature type="chain" id="PRO_5045106655" description="DUF2125 domain-containing protein" evidence="1">
    <location>
        <begin position="24"/>
        <end position="518"/>
    </location>
</feature>
<dbReference type="EMBL" id="JAATOP010000002">
    <property type="protein sequence ID" value="NIY71578.1"/>
    <property type="molecule type" value="Genomic_DNA"/>
</dbReference>
<evidence type="ECO:0000256" key="1">
    <source>
        <dbReference type="SAM" id="SignalP"/>
    </source>
</evidence>
<sequence length="518" mass="54918">MFNKLSPRSLALVAAVVPVPALADVTADDYLNMITEVANASGFEVTSDVSADGDVTTVENLNLVMTLPMDFGAFTMTVPSMTITEADGELDVVYGETMDGQLVITPPEDGANDLVTPFTMSMSNLSEHVTGDPDQMQIERTYDSIEAMSDMSDMAALDSMGEDVADIVSTYHIIMTDGSQTTTVSLGDMIIQNGSSTAAMLETTSQQTGGGADQTAYTSNENTTIDYIVQLPRQPLDLMNVAASIRAGLSVDMTSTSEKATTSQSMTFTSEATEYSEASSASFQVDAEIENSTSSFGIGEKGLSLDIGYGASTANIAGDMNGMPFDVSLTSEPSTVKMASPLMAAEDPQEFSIAIDIPSYAITSFEPQDMLMGFDVTEGENHLVVDISGEMTVMQDLLDIETMMGLEDTPVTVQSVSVNSLDLGLLGAMATAEGDFEFTEMMDPMTGMPFSVTGTAQVVVANINQLLSRLESTGMVPPNAGMMLGAFLRQEPQDGIDDRFVGDVELTPEGFTLNGMPF</sequence>
<reference evidence="2 3" key="1">
    <citation type="submission" date="2020-03" db="EMBL/GenBank/DDBJ databases">
        <title>Bacterial isolates of synthetic phycosphere.</title>
        <authorList>
            <person name="Fu H."/>
            <person name="Moran M.A."/>
        </authorList>
    </citation>
    <scope>NUCLEOTIDE SEQUENCE [LARGE SCALE GENOMIC DNA]</scope>
    <source>
        <strain evidence="2 3">HF1</strain>
    </source>
</reference>
<keyword evidence="1" id="KW-0732">Signal</keyword>
<gene>
    <name evidence="2" type="ORF">HCZ30_03920</name>
</gene>
<feature type="signal peptide" evidence="1">
    <location>
        <begin position="1"/>
        <end position="23"/>
    </location>
</feature>
<accession>A0ABX0VY62</accession>
<evidence type="ECO:0000313" key="2">
    <source>
        <dbReference type="EMBL" id="NIY71578.1"/>
    </source>
</evidence>
<dbReference type="Proteomes" id="UP000709466">
    <property type="component" value="Unassembled WGS sequence"/>
</dbReference>
<keyword evidence="3" id="KW-1185">Reference proteome</keyword>